<dbReference type="EMBL" id="JBBPBM010000001">
    <property type="protein sequence ID" value="KAK8602034.1"/>
    <property type="molecule type" value="Genomic_DNA"/>
</dbReference>
<organism evidence="1 2">
    <name type="scientific">Hibiscus sabdariffa</name>
    <name type="common">roselle</name>
    <dbReference type="NCBI Taxonomy" id="183260"/>
    <lineage>
        <taxon>Eukaryota</taxon>
        <taxon>Viridiplantae</taxon>
        <taxon>Streptophyta</taxon>
        <taxon>Embryophyta</taxon>
        <taxon>Tracheophyta</taxon>
        <taxon>Spermatophyta</taxon>
        <taxon>Magnoliopsida</taxon>
        <taxon>eudicotyledons</taxon>
        <taxon>Gunneridae</taxon>
        <taxon>Pentapetalae</taxon>
        <taxon>rosids</taxon>
        <taxon>malvids</taxon>
        <taxon>Malvales</taxon>
        <taxon>Malvaceae</taxon>
        <taxon>Malvoideae</taxon>
        <taxon>Hibiscus</taxon>
    </lineage>
</organism>
<keyword evidence="2" id="KW-1185">Reference proteome</keyword>
<reference evidence="1 2" key="1">
    <citation type="journal article" date="2024" name="G3 (Bethesda)">
        <title>Genome assembly of Hibiscus sabdariffa L. provides insights into metabolisms of medicinal natural products.</title>
        <authorList>
            <person name="Kim T."/>
        </authorList>
    </citation>
    <scope>NUCLEOTIDE SEQUENCE [LARGE SCALE GENOMIC DNA]</scope>
    <source>
        <strain evidence="1">TK-2024</strain>
        <tissue evidence="1">Old leaves</tissue>
    </source>
</reference>
<evidence type="ECO:0000313" key="2">
    <source>
        <dbReference type="Proteomes" id="UP001472677"/>
    </source>
</evidence>
<dbReference type="Proteomes" id="UP001472677">
    <property type="component" value="Unassembled WGS sequence"/>
</dbReference>
<sequence length="74" mass="8310">MARNEKVFNDIQPKLDETVFAIKLRTLFWLKVTKDDWRPLVDECVRCGKVNVDGASKDELAGCGGVLRCEVGVL</sequence>
<accession>A0ABR2GGJ3</accession>
<evidence type="ECO:0000313" key="1">
    <source>
        <dbReference type="EMBL" id="KAK8602034.1"/>
    </source>
</evidence>
<proteinExistence type="predicted"/>
<gene>
    <name evidence="1" type="ORF">V6N12_051856</name>
</gene>
<protein>
    <recommendedName>
        <fullName evidence="3">Integrase zinc-binding domain-containing protein</fullName>
    </recommendedName>
</protein>
<comment type="caution">
    <text evidence="1">The sequence shown here is derived from an EMBL/GenBank/DDBJ whole genome shotgun (WGS) entry which is preliminary data.</text>
</comment>
<name>A0ABR2GGJ3_9ROSI</name>
<evidence type="ECO:0008006" key="3">
    <source>
        <dbReference type="Google" id="ProtNLM"/>
    </source>
</evidence>